<sequence>MTIVRIRVSAVGLTVLALLGCLTLGGRAPEAQAVVAQPTGNEAVISVRAGGDRTGVSAVAGLPGVVLQLYRGANGVNPVTATWGTCTSDADGDCNFLVPDAQRGTSGLCSGTGAGANCGARFYVRQVGAPVGYFTNPVLSTVTGGAGVARPYEFQTPAVYAGQTTTSGQPGGTGTFMVSQTSNLPTASGGVWQQSRNNPLLPEQCGLDVALILDLSGSVGGNLPDLKGAADTFVDALTGTPSRMSLFSFAALSPAAGATANYPEHRPVSTTADATAFKSLYSGWTVGGGTNWDRGIAAPAEAAEAYDLAILITDGNPTYYSDPTQGNGSYTRFREIENGIFSANALKARGTRLLAVGVGAGVSDDNAALNLQSVSGTVEYAAGNVEVADFYRTDFDEAGAALRELVFSKCAPSLSVVKAIVPPGGGVEDAVPAGAGWTFTADASPAVGGLPGTQVTSADGTGAVNFPVSFTGSSTITVTEAQQPGYTLLPQAGANAVCTARSPDAPDGAAVPVTNVDDAADPGFTFTMTSNSAVSCVIYNQAPTPPASLVVDKTWVVDGETFAQGAQPSDLTAELWLTVPGQADPVAGGWGVPTDLLVGDEVGLAEAVSFGSRDLCTLESATVTAINGAAVGDTFPSEVRPAGADPGEPPAVTFYPLTLTAAETSVAVTNTVTCATQLSLTKLALGGTSPPTAWDLTATGPGGTELAGPTGSPGVTDVAVTPGATYVLAESGGAPWYAQVDQRGPDAVPGSTGSAFCRILSADGTLLGDVVNGLTGSVVPALGQRITCELVNYTARLALRKVVQNADGSPAPPDAWSLTATPLGPDLPAGLGPTTVEGTSVPLGAVFFVRPGTPYALTESTAPDAPGGYSLTGVECGVGPSPREATVTVDALGSMICTFTNVADPSTWTVVKSSDPASGTTVQPGDVVTYTLTASDLGTGAARPTAVTVVDDLAGVLGAASLVPGSVTASTGTAALAGTTLTWSIPLLDDTATLTYQVVVSADPDVATLVNLVTADGAQPCPPDEPECRTTTHPTPPGPVDPGAPGEAAGGSDVLGLPVTGAEAGLLLLVAAALVGTGAAVLAARRRGVPPRRRG</sequence>
<dbReference type="InterPro" id="IPR036465">
    <property type="entry name" value="vWFA_dom_sf"/>
</dbReference>
<dbReference type="AlphaFoldDB" id="A0A7Z8JXT9"/>
<feature type="domain" description="VWFA" evidence="3">
    <location>
        <begin position="208"/>
        <end position="410"/>
    </location>
</feature>
<accession>A0A7Z8JXT9</accession>
<evidence type="ECO:0000313" key="4">
    <source>
        <dbReference type="EMBL" id="TKR23077.1"/>
    </source>
</evidence>
<feature type="transmembrane region" description="Helical" evidence="2">
    <location>
        <begin position="1064"/>
        <end position="1084"/>
    </location>
</feature>
<dbReference type="EMBL" id="SZYE01000112">
    <property type="protein sequence ID" value="TKR23077.1"/>
    <property type="molecule type" value="Genomic_DNA"/>
</dbReference>
<dbReference type="PROSITE" id="PS51257">
    <property type="entry name" value="PROKAR_LIPOPROTEIN"/>
    <property type="match status" value="1"/>
</dbReference>
<dbReference type="OrthoDB" id="134475at2"/>
<dbReference type="SUPFAM" id="SSF53300">
    <property type="entry name" value="vWA-like"/>
    <property type="match status" value="1"/>
</dbReference>
<dbReference type="InterPro" id="IPR057687">
    <property type="entry name" value="DUF7927"/>
</dbReference>
<protein>
    <submittedName>
        <fullName evidence="4">VWA domain-containing protein</fullName>
    </submittedName>
</protein>
<dbReference type="InterPro" id="IPR002035">
    <property type="entry name" value="VWF_A"/>
</dbReference>
<evidence type="ECO:0000259" key="3">
    <source>
        <dbReference type="PROSITE" id="PS50234"/>
    </source>
</evidence>
<comment type="caution">
    <text evidence="4">The sequence shown here is derived from an EMBL/GenBank/DDBJ whole genome shotgun (WGS) entry which is preliminary data.</text>
</comment>
<evidence type="ECO:0000256" key="2">
    <source>
        <dbReference type="SAM" id="Phobius"/>
    </source>
</evidence>
<dbReference type="Pfam" id="PF25549">
    <property type="entry name" value="DUF7927"/>
    <property type="match status" value="1"/>
</dbReference>
<dbReference type="RefSeq" id="WP_154730114.1">
    <property type="nucleotide sequence ID" value="NZ_SZYE01000112.1"/>
</dbReference>
<keyword evidence="2" id="KW-0472">Membrane</keyword>
<keyword evidence="2" id="KW-1133">Transmembrane helix</keyword>
<dbReference type="InterPro" id="IPR045826">
    <property type="entry name" value="SpaA_PFL_dom_2"/>
</dbReference>
<proteinExistence type="predicted"/>
<dbReference type="Proteomes" id="UP000308121">
    <property type="component" value="Unassembled WGS sequence"/>
</dbReference>
<organism evidence="4 5">
    <name type="scientific">Cellulomonas hominis</name>
    <dbReference type="NCBI Taxonomy" id="156981"/>
    <lineage>
        <taxon>Bacteria</taxon>
        <taxon>Bacillati</taxon>
        <taxon>Actinomycetota</taxon>
        <taxon>Actinomycetes</taxon>
        <taxon>Micrococcales</taxon>
        <taxon>Cellulomonadaceae</taxon>
        <taxon>Cellulomonas</taxon>
    </lineage>
</organism>
<dbReference type="Pfam" id="PF19403">
    <property type="entry name" value="SpaA_2"/>
    <property type="match status" value="2"/>
</dbReference>
<dbReference type="PROSITE" id="PS50234">
    <property type="entry name" value="VWFA"/>
    <property type="match status" value="1"/>
</dbReference>
<evidence type="ECO:0000256" key="1">
    <source>
        <dbReference type="SAM" id="MobiDB-lite"/>
    </source>
</evidence>
<reference evidence="4 5" key="1">
    <citation type="submission" date="2019-05" db="EMBL/GenBank/DDBJ databases">
        <title>Genome sequence of Cellulomonas hominis strain CS1.</title>
        <authorList>
            <person name="Belmont J."/>
            <person name="Maclea K.S."/>
        </authorList>
    </citation>
    <scope>NUCLEOTIDE SEQUENCE [LARGE SCALE GENOMIC DNA]</scope>
    <source>
        <strain evidence="4 5">CS1</strain>
    </source>
</reference>
<gene>
    <name evidence="4" type="ORF">FA014_13100</name>
</gene>
<evidence type="ECO:0000313" key="5">
    <source>
        <dbReference type="Proteomes" id="UP000308121"/>
    </source>
</evidence>
<feature type="region of interest" description="Disordered" evidence="1">
    <location>
        <begin position="1018"/>
        <end position="1052"/>
    </location>
</feature>
<dbReference type="SMART" id="SM00327">
    <property type="entry name" value="VWA"/>
    <property type="match status" value="1"/>
</dbReference>
<keyword evidence="2" id="KW-0812">Transmembrane</keyword>
<name>A0A7Z8JXT9_9CELL</name>
<dbReference type="CDD" id="cd00198">
    <property type="entry name" value="vWFA"/>
    <property type="match status" value="1"/>
</dbReference>
<dbReference type="Gene3D" id="3.40.50.410">
    <property type="entry name" value="von Willebrand factor, type A domain"/>
    <property type="match status" value="1"/>
</dbReference>